<feature type="region of interest" description="Disordered" evidence="1">
    <location>
        <begin position="322"/>
        <end position="536"/>
    </location>
</feature>
<dbReference type="InterPro" id="IPR036116">
    <property type="entry name" value="FN3_sf"/>
</dbReference>
<accession>A0A7I5E651</accession>
<dbReference type="InterPro" id="IPR003961">
    <property type="entry name" value="FN3_dom"/>
</dbReference>
<protein>
    <submittedName>
        <fullName evidence="6">Protein kinase domain-containing protein</fullName>
    </submittedName>
</protein>
<dbReference type="Gene3D" id="2.60.40.10">
    <property type="entry name" value="Immunoglobulins"/>
    <property type="match status" value="2"/>
</dbReference>
<dbReference type="SMART" id="SM00060">
    <property type="entry name" value="FN3"/>
    <property type="match status" value="1"/>
</dbReference>
<reference evidence="6" key="1">
    <citation type="submission" date="2020-12" db="UniProtKB">
        <authorList>
            <consortium name="WormBaseParasite"/>
        </authorList>
    </citation>
    <scope>IDENTIFICATION</scope>
    <source>
        <strain evidence="6">MHco3</strain>
    </source>
</reference>
<dbReference type="InterPro" id="IPR013783">
    <property type="entry name" value="Ig-like_fold"/>
</dbReference>
<organism evidence="5 6">
    <name type="scientific">Haemonchus contortus</name>
    <name type="common">Barber pole worm</name>
    <dbReference type="NCBI Taxonomy" id="6289"/>
    <lineage>
        <taxon>Eukaryota</taxon>
        <taxon>Metazoa</taxon>
        <taxon>Ecdysozoa</taxon>
        <taxon>Nematoda</taxon>
        <taxon>Chromadorea</taxon>
        <taxon>Rhabditida</taxon>
        <taxon>Rhabditina</taxon>
        <taxon>Rhabditomorpha</taxon>
        <taxon>Strongyloidea</taxon>
        <taxon>Trichostrongylidae</taxon>
        <taxon>Haemonchus</taxon>
    </lineage>
</organism>
<dbReference type="WBParaSite" id="HCON_00023010-00001">
    <property type="protein sequence ID" value="HCON_00023010-00001"/>
    <property type="gene ID" value="HCON_00023010"/>
</dbReference>
<dbReference type="InterPro" id="IPR011009">
    <property type="entry name" value="Kinase-like_dom_sf"/>
</dbReference>
<dbReference type="SUPFAM" id="SSF48726">
    <property type="entry name" value="Immunoglobulin"/>
    <property type="match status" value="1"/>
</dbReference>
<dbReference type="CDD" id="cd00096">
    <property type="entry name" value="Ig"/>
    <property type="match status" value="1"/>
</dbReference>
<proteinExistence type="predicted"/>
<keyword evidence="5" id="KW-1185">Reference proteome</keyword>
<dbReference type="Pfam" id="PF07679">
    <property type="entry name" value="I-set"/>
    <property type="match status" value="1"/>
</dbReference>
<evidence type="ECO:0000259" key="3">
    <source>
        <dbReference type="PROSITE" id="PS50835"/>
    </source>
</evidence>
<dbReference type="SMART" id="SM00408">
    <property type="entry name" value="IGc2"/>
    <property type="match status" value="1"/>
</dbReference>
<dbReference type="GO" id="GO:0004672">
    <property type="term" value="F:protein kinase activity"/>
    <property type="evidence" value="ECO:0007669"/>
    <property type="project" value="InterPro"/>
</dbReference>
<dbReference type="Proteomes" id="UP000025227">
    <property type="component" value="Unplaced"/>
</dbReference>
<dbReference type="PROSITE" id="PS50853">
    <property type="entry name" value="FN3"/>
    <property type="match status" value="1"/>
</dbReference>
<dbReference type="SUPFAM" id="SSF49265">
    <property type="entry name" value="Fibronectin type III"/>
    <property type="match status" value="1"/>
</dbReference>
<dbReference type="SUPFAM" id="SSF56112">
    <property type="entry name" value="Protein kinase-like (PK-like)"/>
    <property type="match status" value="2"/>
</dbReference>
<feature type="domain" description="Protein kinase" evidence="2">
    <location>
        <begin position="1"/>
        <end position="246"/>
    </location>
</feature>
<dbReference type="FunFam" id="2.60.40.10:FF:001223">
    <property type="entry name" value="Sidekick cell adhesion molecule 1"/>
    <property type="match status" value="1"/>
</dbReference>
<evidence type="ECO:0000313" key="6">
    <source>
        <dbReference type="WBParaSite" id="HCON_00023010-00001"/>
    </source>
</evidence>
<dbReference type="Pfam" id="PF00069">
    <property type="entry name" value="Pkinase"/>
    <property type="match status" value="2"/>
</dbReference>
<dbReference type="InterPro" id="IPR000719">
    <property type="entry name" value="Prot_kinase_dom"/>
</dbReference>
<evidence type="ECO:0000256" key="1">
    <source>
        <dbReference type="SAM" id="MobiDB-lite"/>
    </source>
</evidence>
<feature type="compositionally biased region" description="Polar residues" evidence="1">
    <location>
        <begin position="605"/>
        <end position="615"/>
    </location>
</feature>
<dbReference type="PANTHER" id="PTHR24347">
    <property type="entry name" value="SERINE/THREONINE-PROTEIN KINASE"/>
    <property type="match status" value="1"/>
</dbReference>
<dbReference type="PROSITE" id="PS50835">
    <property type="entry name" value="IG_LIKE"/>
    <property type="match status" value="1"/>
</dbReference>
<dbReference type="OrthoDB" id="2570713at2759"/>
<dbReference type="OMA" id="HFSEWRL"/>
<dbReference type="InterPro" id="IPR013098">
    <property type="entry name" value="Ig_I-set"/>
</dbReference>
<feature type="domain" description="Protein kinase" evidence="2">
    <location>
        <begin position="1159"/>
        <end position="1411"/>
    </location>
</feature>
<feature type="domain" description="Fibronectin type-III" evidence="4">
    <location>
        <begin position="1000"/>
        <end position="1098"/>
    </location>
</feature>
<dbReference type="InterPro" id="IPR036179">
    <property type="entry name" value="Ig-like_dom_sf"/>
</dbReference>
<dbReference type="CDD" id="cd00063">
    <property type="entry name" value="FN3"/>
    <property type="match status" value="1"/>
</dbReference>
<dbReference type="Pfam" id="PF00041">
    <property type="entry name" value="fn3"/>
    <property type="match status" value="1"/>
</dbReference>
<feature type="domain" description="Ig-like" evidence="3">
    <location>
        <begin position="905"/>
        <end position="994"/>
    </location>
</feature>
<evidence type="ECO:0000313" key="5">
    <source>
        <dbReference type="Proteomes" id="UP000025227"/>
    </source>
</evidence>
<dbReference type="Gene3D" id="1.10.510.10">
    <property type="entry name" value="Transferase(Phosphotransferase) domain 1"/>
    <property type="match status" value="2"/>
</dbReference>
<feature type="compositionally biased region" description="Basic and acidic residues" evidence="1">
    <location>
        <begin position="352"/>
        <end position="382"/>
    </location>
</feature>
<dbReference type="PROSITE" id="PS50011">
    <property type="entry name" value="PROTEIN_KINASE_DOM"/>
    <property type="match status" value="2"/>
</dbReference>
<feature type="compositionally biased region" description="Basic and acidic residues" evidence="1">
    <location>
        <begin position="412"/>
        <end position="444"/>
    </location>
</feature>
<dbReference type="InterPro" id="IPR003598">
    <property type="entry name" value="Ig_sub2"/>
</dbReference>
<dbReference type="Gene3D" id="3.30.200.20">
    <property type="entry name" value="Phosphorylase Kinase, domain 1"/>
    <property type="match status" value="1"/>
</dbReference>
<dbReference type="InterPro" id="IPR007110">
    <property type="entry name" value="Ig-like_dom"/>
</dbReference>
<feature type="compositionally biased region" description="Basic and acidic residues" evidence="1">
    <location>
        <begin position="737"/>
        <end position="760"/>
    </location>
</feature>
<evidence type="ECO:0000259" key="4">
    <source>
        <dbReference type="PROSITE" id="PS50853"/>
    </source>
</evidence>
<sequence>LATSGAPFWVKEKRTGDEFLAQLKPIDDALQRNVDMYNTVDHENIVRFHEVVKDEKLAMVVYEDATGALLDSFAHPGVSVGEPVGEDRERMVQIFVRQLLLALKHLHDMRIAHLDLRPETILLQDNKLKLADFGQSRRLLRGLITGKIQGSPEFVSPEIVRGYPLTLATDMWSAGTLTYVLLTGISPFHGDNDTETLANVSNCAYSMKGDEWRAFTPEAADFVKHLLLEIPGERMTVDEALEHPWLSDPSLKTAPLSADTLREFKYQHKWLERRVFVQQTPSEQLLEAVLAPSFITAEPQKAPAAESASSVDIYDYLRVKERPPPPIEEVPKRRREFAQPKHVDPSAPQGFDPRKQPYFDPRDPRNQQFVDPRDPRLADPRRQQGRSPGPVDQHGRPIQPKKIPLDQYADSVDPHDSGRLFRPEDLARIPHDSFGRPLDLDQRLAPDQLGRMVPTPEELRKLQQSGQSVPVDRFGRPIQPPQKSQEQTRPPPDYNAQEKKKLIPQAKGETPSKKEMKRTYEDDLEDPTLPQVPLRMIRGEHRDIQEEIANRILSDISEEGSVSGSLGSVDDLEALFAASKKPPPEPPRPAARSPSRSTTPRAESDASTPTVSPVNTIKEGDFLGDLPREDIEVLERAENDPSIPVGAPLFLEDLHSNLVVVESKPSPPSPSGLSPRRSKPGTKSPVLLSPGREHSMEVIIATKRGKPGFLAPGEIAPEIDDEDAKMEERKKKARPTAHKDEFQDLREKLKREDDRRKADREELDRYRPKHFYKEDLDFEGPGYDIDDSPWDSHYQIGPDTYLMATQGPSFNSRVRDYRRTLFGEGAPLVRQGFLGVRNKDITVRERRRYTDILREKQAGVLPKINEHANAIQKAPSLSAIERIKADIEKVAPSATRRNADGTYAPIFVSRLRDVYLKKEPFVVFECAVTGSPPPHVEWQFQGEVLLSRGRYQIEQGRSVCRLTISYPSSCDTGEYTCVASNEYGSDKTTSCLITGEAPSRPGRPECDLVSDTEAMLSWEAPEGPTYLEGITYRLEYRNADVNDYMAPWVVISDFVDDEAAVVRHLNPLGVYQFRVTAKNGFGYGPPSLISRLVQTNARGAPKLPLDGMKEACRFNVLSLPQKTTARQLEEISEESEEDHSRIEPCASHDLINDDPTKRFQIESLLFKGKFSVLRHSVDSQKEAGAHCVAKIRSLQDGPTVMREFETLKEGQHENVQHLIAAYQNNGFLYLFCERLFEDVFSRFIQIDYYTEEQVRLTIGQLASALHWLHFRGIVHLDVNPHNVMFQSKRNWIVKLVDFGSAQFTKESVKPVELDTAWAAPELHIKETPVTVQSDVWGLGVITFCLLAGFHPFTSEYDLPEEIKENVINVKCDPNLIPVNASQEALSFVTWALKKNPLRRMRTDEALSHRFLASDPQMVRRRESIKYAASRLRKTALLTKQSQGRPASTELELKYGGKLIQ</sequence>
<feature type="region of interest" description="Disordered" evidence="1">
    <location>
        <begin position="709"/>
        <end position="760"/>
    </location>
</feature>
<feature type="region of interest" description="Disordered" evidence="1">
    <location>
        <begin position="573"/>
        <end position="625"/>
    </location>
</feature>
<evidence type="ECO:0000259" key="2">
    <source>
        <dbReference type="PROSITE" id="PS50011"/>
    </source>
</evidence>
<feature type="compositionally biased region" description="Basic and acidic residues" evidence="1">
    <location>
        <begin position="510"/>
        <end position="521"/>
    </location>
</feature>
<dbReference type="GO" id="GO:0005524">
    <property type="term" value="F:ATP binding"/>
    <property type="evidence" value="ECO:0007669"/>
    <property type="project" value="InterPro"/>
</dbReference>
<feature type="region of interest" description="Disordered" evidence="1">
    <location>
        <begin position="661"/>
        <end position="694"/>
    </location>
</feature>
<name>A0A7I5E651_HAECO</name>
<feature type="compositionally biased region" description="Low complexity" evidence="1">
    <location>
        <begin position="590"/>
        <end position="601"/>
    </location>
</feature>